<feature type="region of interest" description="Disordered" evidence="1">
    <location>
        <begin position="95"/>
        <end position="125"/>
    </location>
</feature>
<feature type="region of interest" description="Disordered" evidence="1">
    <location>
        <begin position="55"/>
        <end position="78"/>
    </location>
</feature>
<feature type="compositionally biased region" description="Pro residues" evidence="1">
    <location>
        <begin position="331"/>
        <end position="340"/>
    </location>
</feature>
<keyword evidence="3" id="KW-1185">Reference proteome</keyword>
<dbReference type="HOGENOM" id="CLU_704362_0_0_1"/>
<proteinExistence type="predicted"/>
<accession>A0A0C3PSF9</accession>
<name>A0A0C3PSF9_9AGAM</name>
<feature type="region of interest" description="Disordered" evidence="1">
    <location>
        <begin position="247"/>
        <end position="268"/>
    </location>
</feature>
<reference evidence="2 3" key="1">
    <citation type="submission" date="2014-04" db="EMBL/GenBank/DDBJ databases">
        <authorList>
            <consortium name="DOE Joint Genome Institute"/>
            <person name="Kuo A."/>
            <person name="Girlanda M."/>
            <person name="Perotto S."/>
            <person name="Kohler A."/>
            <person name="Nagy L.G."/>
            <person name="Floudas D."/>
            <person name="Copeland A."/>
            <person name="Barry K.W."/>
            <person name="Cichocki N."/>
            <person name="Veneault-Fourrey C."/>
            <person name="LaButti K."/>
            <person name="Lindquist E.A."/>
            <person name="Lipzen A."/>
            <person name="Lundell T."/>
            <person name="Morin E."/>
            <person name="Murat C."/>
            <person name="Sun H."/>
            <person name="Tunlid A."/>
            <person name="Henrissat B."/>
            <person name="Grigoriev I.V."/>
            <person name="Hibbett D.S."/>
            <person name="Martin F."/>
            <person name="Nordberg H.P."/>
            <person name="Cantor M.N."/>
            <person name="Hua S.X."/>
        </authorList>
    </citation>
    <scope>NUCLEOTIDE SEQUENCE [LARGE SCALE GENOMIC DNA]</scope>
    <source>
        <strain evidence="2 3">MUT 4182</strain>
    </source>
</reference>
<evidence type="ECO:0000313" key="3">
    <source>
        <dbReference type="Proteomes" id="UP000054248"/>
    </source>
</evidence>
<gene>
    <name evidence="2" type="ORF">M407DRAFT_32665</name>
</gene>
<organism evidence="2 3">
    <name type="scientific">Tulasnella calospora MUT 4182</name>
    <dbReference type="NCBI Taxonomy" id="1051891"/>
    <lineage>
        <taxon>Eukaryota</taxon>
        <taxon>Fungi</taxon>
        <taxon>Dikarya</taxon>
        <taxon>Basidiomycota</taxon>
        <taxon>Agaricomycotina</taxon>
        <taxon>Agaricomycetes</taxon>
        <taxon>Cantharellales</taxon>
        <taxon>Tulasnellaceae</taxon>
        <taxon>Tulasnella</taxon>
    </lineage>
</organism>
<dbReference type="AlphaFoldDB" id="A0A0C3PSF9"/>
<feature type="compositionally biased region" description="Polar residues" evidence="1">
    <location>
        <begin position="303"/>
        <end position="325"/>
    </location>
</feature>
<evidence type="ECO:0000313" key="2">
    <source>
        <dbReference type="EMBL" id="KIO17655.1"/>
    </source>
</evidence>
<protein>
    <submittedName>
        <fullName evidence="2">Uncharacterized protein</fullName>
    </submittedName>
</protein>
<feature type="compositionally biased region" description="Polar residues" evidence="1">
    <location>
        <begin position="57"/>
        <end position="69"/>
    </location>
</feature>
<evidence type="ECO:0000256" key="1">
    <source>
        <dbReference type="SAM" id="MobiDB-lite"/>
    </source>
</evidence>
<feature type="region of interest" description="Disordered" evidence="1">
    <location>
        <begin position="284"/>
        <end position="340"/>
    </location>
</feature>
<dbReference type="EMBL" id="KN823357">
    <property type="protein sequence ID" value="KIO17655.1"/>
    <property type="molecule type" value="Genomic_DNA"/>
</dbReference>
<reference evidence="3" key="2">
    <citation type="submission" date="2015-01" db="EMBL/GenBank/DDBJ databases">
        <title>Evolutionary Origins and Diversification of the Mycorrhizal Mutualists.</title>
        <authorList>
            <consortium name="DOE Joint Genome Institute"/>
            <consortium name="Mycorrhizal Genomics Consortium"/>
            <person name="Kohler A."/>
            <person name="Kuo A."/>
            <person name="Nagy L.G."/>
            <person name="Floudas D."/>
            <person name="Copeland A."/>
            <person name="Barry K.W."/>
            <person name="Cichocki N."/>
            <person name="Veneault-Fourrey C."/>
            <person name="LaButti K."/>
            <person name="Lindquist E.A."/>
            <person name="Lipzen A."/>
            <person name="Lundell T."/>
            <person name="Morin E."/>
            <person name="Murat C."/>
            <person name="Riley R."/>
            <person name="Ohm R."/>
            <person name="Sun H."/>
            <person name="Tunlid A."/>
            <person name="Henrissat B."/>
            <person name="Grigoriev I.V."/>
            <person name="Hibbett D.S."/>
            <person name="Martin F."/>
        </authorList>
    </citation>
    <scope>NUCLEOTIDE SEQUENCE [LARGE SCALE GENOMIC DNA]</scope>
    <source>
        <strain evidence="3">MUT 4182</strain>
    </source>
</reference>
<sequence length="392" mass="44316">MQHPVRHHRSTEETTTEAASLIWKISLSRSLGHIKLPHLVPSSVIHRRPRPLGKQYLTHQPVLQQPTNPNEEEEGDELVSIGDLEQDDLNELRALDEGGKGGKRVSGKGPQKSWKGSGRGEHRVRELRPLRPFAQSDSCSRLLSTSDQAAFVESAVSPLETSKVMIFYPARLLTRPPRPPPRSFTFKTNGEPQRHPQRTFGTLWPLPNLPFIHLEHVHHTPAPPFQMIQDSNRLPSSMTAIAVRSPLKRTPHPAKHSQTPRPNLPHDHRRFPLPSFTFKASRILERTPPPPAPIREPHYPFSRPTSRKNATTARSRFGQDQTRPTSDLPLPRAPLPPPPRRIITNFRTSHDRLLPLRQGRTWPDLRPPPSASLTTVSVSPLPELMGEIHWVG</sequence>
<dbReference type="Proteomes" id="UP000054248">
    <property type="component" value="Unassembled WGS sequence"/>
</dbReference>